<dbReference type="AlphaFoldDB" id="A0A2K9LMB2"/>
<dbReference type="EMBL" id="CP022684">
    <property type="protein sequence ID" value="AUM12625.1"/>
    <property type="molecule type" value="Genomic_DNA"/>
</dbReference>
<evidence type="ECO:0000256" key="1">
    <source>
        <dbReference type="SAM" id="MobiDB-lite"/>
    </source>
</evidence>
<evidence type="ECO:0000313" key="2">
    <source>
        <dbReference type="EMBL" id="AUM12625.1"/>
    </source>
</evidence>
<protein>
    <submittedName>
        <fullName evidence="2">Uncharacterized protein</fullName>
    </submittedName>
</protein>
<evidence type="ECO:0000313" key="3">
    <source>
        <dbReference type="Proteomes" id="UP000235116"/>
    </source>
</evidence>
<accession>A0A2K9LMB2</accession>
<organism evidence="2 3">
    <name type="scientific">Ketobacter alkanivorans</name>
    <dbReference type="NCBI Taxonomy" id="1917421"/>
    <lineage>
        <taxon>Bacteria</taxon>
        <taxon>Pseudomonadati</taxon>
        <taxon>Pseudomonadota</taxon>
        <taxon>Gammaproteobacteria</taxon>
        <taxon>Pseudomonadales</taxon>
        <taxon>Ketobacteraceae</taxon>
        <taxon>Ketobacter</taxon>
    </lineage>
</organism>
<dbReference type="OrthoDB" id="6199221at2"/>
<feature type="region of interest" description="Disordered" evidence="1">
    <location>
        <begin position="55"/>
        <end position="85"/>
    </location>
</feature>
<dbReference type="KEGG" id="kak:Kalk_09440"/>
<reference evidence="3" key="1">
    <citation type="submission" date="2017-08" db="EMBL/GenBank/DDBJ databases">
        <title>Direct submision.</title>
        <authorList>
            <person name="Kim S.-J."/>
            <person name="Rhee S.-K."/>
        </authorList>
    </citation>
    <scope>NUCLEOTIDE SEQUENCE [LARGE SCALE GENOMIC DNA]</scope>
    <source>
        <strain evidence="3">GI5</strain>
    </source>
</reference>
<name>A0A2K9LMB2_9GAMM</name>
<feature type="compositionally biased region" description="Basic and acidic residues" evidence="1">
    <location>
        <begin position="62"/>
        <end position="85"/>
    </location>
</feature>
<dbReference type="RefSeq" id="WP_101894010.1">
    <property type="nucleotide sequence ID" value="NZ_CP022684.1"/>
</dbReference>
<sequence length="85" mass="9921">MGRPTKQELTEALAEAARMREQGQDPNHIAKSLLNHDYRLKLLEQLYDQVEHYLRSGQSSTEHSKLTRLMEKVRSEERHPGLDSH</sequence>
<gene>
    <name evidence="2" type="ORF">Kalk_09440</name>
</gene>
<proteinExistence type="predicted"/>
<keyword evidence="3" id="KW-1185">Reference proteome</keyword>
<dbReference type="Proteomes" id="UP000235116">
    <property type="component" value="Chromosome"/>
</dbReference>